<name>A0AAV6RQ11_SOLSE</name>
<dbReference type="SMART" id="SM00050">
    <property type="entry name" value="DISIN"/>
    <property type="match status" value="1"/>
</dbReference>
<dbReference type="PROSITE" id="PS50026">
    <property type="entry name" value="EGF_3"/>
    <property type="match status" value="1"/>
</dbReference>
<feature type="disulfide bond" evidence="11">
    <location>
        <begin position="692"/>
        <end position="701"/>
    </location>
</feature>
<dbReference type="PROSITE" id="PS00427">
    <property type="entry name" value="DISINTEGRIN_1"/>
    <property type="match status" value="1"/>
</dbReference>
<evidence type="ECO:0000256" key="8">
    <source>
        <dbReference type="ARBA" id="ARBA00023180"/>
    </source>
</evidence>
<reference evidence="18 19" key="1">
    <citation type="journal article" date="2021" name="Sci. Rep.">
        <title>Chromosome anchoring in Senegalese sole (Solea senegalensis) reveals sex-associated markers and genome rearrangements in flatfish.</title>
        <authorList>
            <person name="Guerrero-Cozar I."/>
            <person name="Gomez-Garrido J."/>
            <person name="Berbel C."/>
            <person name="Martinez-Blanch J.F."/>
            <person name="Alioto T."/>
            <person name="Claros M.G."/>
            <person name="Gagnaire P.A."/>
            <person name="Manchado M."/>
        </authorList>
    </citation>
    <scope>NUCLEOTIDE SEQUENCE [LARGE SCALE GENOMIC DNA]</scope>
    <source>
        <strain evidence="18">Sse05_10M</strain>
    </source>
</reference>
<dbReference type="FunFam" id="3.40.390.10:FF:000014">
    <property type="entry name" value="disintegrin and metalloproteinase domain-containing protein 11"/>
    <property type="match status" value="1"/>
</dbReference>
<keyword evidence="1 11" id="KW-0245">EGF-like domain</keyword>
<feature type="compositionally biased region" description="Basic residues" evidence="12">
    <location>
        <begin position="209"/>
        <end position="221"/>
    </location>
</feature>
<organism evidence="18 19">
    <name type="scientific">Solea senegalensis</name>
    <name type="common">Senegalese sole</name>
    <dbReference type="NCBI Taxonomy" id="28829"/>
    <lineage>
        <taxon>Eukaryota</taxon>
        <taxon>Metazoa</taxon>
        <taxon>Chordata</taxon>
        <taxon>Craniata</taxon>
        <taxon>Vertebrata</taxon>
        <taxon>Euteleostomi</taxon>
        <taxon>Actinopterygii</taxon>
        <taxon>Neopterygii</taxon>
        <taxon>Teleostei</taxon>
        <taxon>Neoteleostei</taxon>
        <taxon>Acanthomorphata</taxon>
        <taxon>Carangaria</taxon>
        <taxon>Pleuronectiformes</taxon>
        <taxon>Pleuronectoidei</taxon>
        <taxon>Soleidae</taxon>
        <taxon>Solea</taxon>
    </lineage>
</organism>
<evidence type="ECO:0000256" key="2">
    <source>
        <dbReference type="ARBA" id="ARBA00022685"/>
    </source>
</evidence>
<dbReference type="EMBL" id="JAGKHQ010000010">
    <property type="protein sequence ID" value="KAG7506758.1"/>
    <property type="molecule type" value="Genomic_DNA"/>
</dbReference>
<dbReference type="InterPro" id="IPR002870">
    <property type="entry name" value="Peptidase_M12B_N"/>
</dbReference>
<evidence type="ECO:0000256" key="6">
    <source>
        <dbReference type="ARBA" id="ARBA00023136"/>
    </source>
</evidence>
<feature type="disulfide bond" evidence="10">
    <location>
        <begin position="493"/>
        <end position="513"/>
    </location>
</feature>
<evidence type="ECO:0000256" key="7">
    <source>
        <dbReference type="ARBA" id="ARBA00023157"/>
    </source>
</evidence>
<keyword evidence="7 11" id="KW-1015">Disulfide bond</keyword>
<feature type="domain" description="Peptidase M12B" evidence="17">
    <location>
        <begin position="229"/>
        <end position="428"/>
    </location>
</feature>
<dbReference type="GO" id="GO:0012505">
    <property type="term" value="C:endomembrane system"/>
    <property type="evidence" value="ECO:0007669"/>
    <property type="project" value="UniProtKB-SubCell"/>
</dbReference>
<accession>A0AAV6RQ11</accession>
<feature type="region of interest" description="Disordered" evidence="12">
    <location>
        <begin position="178"/>
        <end position="222"/>
    </location>
</feature>
<dbReference type="Pfam" id="PF08516">
    <property type="entry name" value="ADAM_CR"/>
    <property type="match status" value="1"/>
</dbReference>
<dbReference type="InterPro" id="IPR034027">
    <property type="entry name" value="Reprolysin_adamalysin"/>
</dbReference>
<feature type="domain" description="Disintegrin" evidence="16">
    <location>
        <begin position="434"/>
        <end position="521"/>
    </location>
</feature>
<comment type="subcellular location">
    <subcellularLocation>
        <location evidence="9">Endomembrane system</location>
        <topology evidence="9">Single-pass type I membrane protein</topology>
    </subcellularLocation>
</comment>
<sequence>MLAVRCLLFAAACATALQGELPLADEVVQPKRLLHQIYSQEELLHSRLDTRVRNHSAGEQPVHLAQCSFLVKAFGTSFILDLELNHNLLSTEYVERHYEDDGQLSESMGGEHCYYHGQVRGIHGSWAALSTCHGLRGMFSDGNFSYVIEPVGRGEEHNDHTVHRMPGIDLFQPPCPGCSVNSTRPEEQPDGLSEGDEWSEDGKPVAAGRLRRSKRQVRRGQRTVQTETKYIELMVVNDHELFVQLRRSTTQTKNFAKAVVNMADAIYKEQLNTRIVLVSMETWSSENRISVGDDALLTLRDFMKYRKESIKERCDAVHLFSGRTFMSSRSEAAFIGGICSLSRGGGINEFGSVGPMAITLCQSLGQNIGMLRNKERPAAGDCRCPDPWLGCIMEDTGYYLPRKFSRCSIDEYLRFLQQGGGSCLFNKPSKLFDPPECGNGYVELGEECDCGSLVDCARSGANCCKKCTLTHNAMCSNGLCCRDCKYELRGVTCRETVNDCDIPETCTGDSSQCPHNVHKLDGYTCDVGQGRCYGGRCKTRDSQCRTLWGYNSADRFCYEKLNSEGTEKGNCGPDSSGQGWMPCNKQDVLCGLLLCTNLTEKPRFGELIGKLTSLTIHHQNRYLDCRGGHAVLDDGLDLGYVEDGTPCGPNMMCTERRCSAVNTFNLSTCPGSSSSRICSHHGTCSNEMKCICDPDFTGKDCSVFDPIPIPTAPDGPEKHKGPSGTNIIIGSVAGAILVAAIILGGTGWGFK</sequence>
<dbReference type="PROSITE" id="PS50214">
    <property type="entry name" value="DISINTEGRIN_2"/>
    <property type="match status" value="1"/>
</dbReference>
<evidence type="ECO:0000256" key="4">
    <source>
        <dbReference type="ARBA" id="ARBA00022729"/>
    </source>
</evidence>
<evidence type="ECO:0000256" key="1">
    <source>
        <dbReference type="ARBA" id="ARBA00022536"/>
    </source>
</evidence>
<keyword evidence="19" id="KW-1185">Reference proteome</keyword>
<keyword evidence="18" id="KW-0645">Protease</keyword>
<comment type="caution">
    <text evidence="11">Lacks conserved residue(s) required for the propagation of feature annotation.</text>
</comment>
<evidence type="ECO:0000256" key="3">
    <source>
        <dbReference type="ARBA" id="ARBA00022692"/>
    </source>
</evidence>
<dbReference type="CDD" id="cd04269">
    <property type="entry name" value="ZnMc_adamalysin_II_like"/>
    <property type="match status" value="1"/>
</dbReference>
<dbReference type="GO" id="GO:0006508">
    <property type="term" value="P:proteolysis"/>
    <property type="evidence" value="ECO:0007669"/>
    <property type="project" value="InterPro"/>
</dbReference>
<keyword evidence="18" id="KW-0378">Hydrolase</keyword>
<dbReference type="SMART" id="SM00608">
    <property type="entry name" value="ACR"/>
    <property type="match status" value="1"/>
</dbReference>
<comment type="caution">
    <text evidence="18">The sequence shown here is derived from an EMBL/GenBank/DDBJ whole genome shotgun (WGS) entry which is preliminary data.</text>
</comment>
<evidence type="ECO:0000313" key="19">
    <source>
        <dbReference type="Proteomes" id="UP000693946"/>
    </source>
</evidence>
<proteinExistence type="predicted"/>
<dbReference type="InterPro" id="IPR001762">
    <property type="entry name" value="Disintegrin_dom"/>
</dbReference>
<evidence type="ECO:0000256" key="11">
    <source>
        <dbReference type="PROSITE-ProRule" id="PRU00076"/>
    </source>
</evidence>
<evidence type="ECO:0000313" key="18">
    <source>
        <dbReference type="EMBL" id="KAG7506758.1"/>
    </source>
</evidence>
<evidence type="ECO:0000256" key="5">
    <source>
        <dbReference type="ARBA" id="ARBA00022989"/>
    </source>
</evidence>
<evidence type="ECO:0000259" key="16">
    <source>
        <dbReference type="PROSITE" id="PS50214"/>
    </source>
</evidence>
<keyword evidence="4 14" id="KW-0732">Signal</keyword>
<evidence type="ECO:0000259" key="15">
    <source>
        <dbReference type="PROSITE" id="PS50026"/>
    </source>
</evidence>
<dbReference type="PANTHER" id="PTHR11905:SF114">
    <property type="entry name" value="DISINTEGRIN AND METALLOPROTEINASE DOMAIN-CONTAINING PROTEIN 11"/>
    <property type="match status" value="1"/>
</dbReference>
<keyword evidence="2" id="KW-0165">Cleavage on pair of basic residues</keyword>
<dbReference type="Pfam" id="PF01562">
    <property type="entry name" value="Pep_M12B_propep"/>
    <property type="match status" value="1"/>
</dbReference>
<dbReference type="InterPro" id="IPR006586">
    <property type="entry name" value="ADAM_Cys-rich"/>
</dbReference>
<keyword evidence="3 13" id="KW-0812">Transmembrane</keyword>
<dbReference type="Pfam" id="PF01421">
    <property type="entry name" value="Reprolysin"/>
    <property type="match status" value="1"/>
</dbReference>
<keyword evidence="5 13" id="KW-1133">Transmembrane helix</keyword>
<dbReference type="AlphaFoldDB" id="A0AAV6RQ11"/>
<dbReference type="Pfam" id="PF07974">
    <property type="entry name" value="EGF_2"/>
    <property type="match status" value="1"/>
</dbReference>
<protein>
    <submittedName>
        <fullName evidence="18">Disintegrin and metalloproteinase domain-containing 11 isoform X2</fullName>
    </submittedName>
</protein>
<keyword evidence="6 13" id="KW-0472">Membrane</keyword>
<gene>
    <name evidence="18" type="ORF">JOB18_014948</name>
</gene>
<dbReference type="InterPro" id="IPR013111">
    <property type="entry name" value="EGF_extracell"/>
</dbReference>
<evidence type="ECO:0000256" key="13">
    <source>
        <dbReference type="SAM" id="Phobius"/>
    </source>
</evidence>
<dbReference type="GO" id="GO:0004222">
    <property type="term" value="F:metalloendopeptidase activity"/>
    <property type="evidence" value="ECO:0007669"/>
    <property type="project" value="InterPro"/>
</dbReference>
<evidence type="ECO:0000259" key="17">
    <source>
        <dbReference type="PROSITE" id="PS50215"/>
    </source>
</evidence>
<dbReference type="GO" id="GO:0005886">
    <property type="term" value="C:plasma membrane"/>
    <property type="evidence" value="ECO:0007669"/>
    <property type="project" value="UniProtKB-ARBA"/>
</dbReference>
<evidence type="ECO:0000256" key="12">
    <source>
        <dbReference type="SAM" id="MobiDB-lite"/>
    </source>
</evidence>
<dbReference type="InterPro" id="IPR000742">
    <property type="entry name" value="EGF"/>
</dbReference>
<dbReference type="PANTHER" id="PTHR11905">
    <property type="entry name" value="ADAM A DISINTEGRIN AND METALLOPROTEASE DOMAIN"/>
    <property type="match status" value="1"/>
</dbReference>
<dbReference type="InterPro" id="IPR018358">
    <property type="entry name" value="Disintegrin_CS"/>
</dbReference>
<dbReference type="PROSITE" id="PS50215">
    <property type="entry name" value="ADAM_MEPRO"/>
    <property type="match status" value="1"/>
</dbReference>
<dbReference type="FunFam" id="4.10.70.10:FF:000001">
    <property type="entry name" value="Disintegrin and metalloproteinase domain-containing protein 22"/>
    <property type="match status" value="1"/>
</dbReference>
<evidence type="ECO:0000256" key="10">
    <source>
        <dbReference type="PROSITE-ProRule" id="PRU00068"/>
    </source>
</evidence>
<feature type="transmembrane region" description="Helical" evidence="13">
    <location>
        <begin position="727"/>
        <end position="750"/>
    </location>
</feature>
<evidence type="ECO:0000256" key="14">
    <source>
        <dbReference type="SAM" id="SignalP"/>
    </source>
</evidence>
<dbReference type="InterPro" id="IPR001590">
    <property type="entry name" value="Peptidase_M12B"/>
</dbReference>
<evidence type="ECO:0000256" key="9">
    <source>
        <dbReference type="ARBA" id="ARBA00046288"/>
    </source>
</evidence>
<dbReference type="Pfam" id="PF00200">
    <property type="entry name" value="Disintegrin"/>
    <property type="match status" value="1"/>
</dbReference>
<feature type="signal peptide" evidence="14">
    <location>
        <begin position="1"/>
        <end position="16"/>
    </location>
</feature>
<dbReference type="PROSITE" id="PS00022">
    <property type="entry name" value="EGF_1"/>
    <property type="match status" value="1"/>
</dbReference>
<keyword evidence="18" id="KW-0482">Metalloprotease</keyword>
<feature type="chain" id="PRO_5044000589" evidence="14">
    <location>
        <begin position="17"/>
        <end position="751"/>
    </location>
</feature>
<keyword evidence="8" id="KW-0325">Glycoprotein</keyword>
<dbReference type="Proteomes" id="UP000693946">
    <property type="component" value="Linkage Group LG18"/>
</dbReference>
<feature type="domain" description="EGF-like" evidence="15">
    <location>
        <begin position="665"/>
        <end position="702"/>
    </location>
</feature>